<comment type="similarity">
    <text evidence="3">Belongs to the lipin family.</text>
</comment>
<dbReference type="GO" id="GO:0008195">
    <property type="term" value="F:phosphatidate phosphatase activity"/>
    <property type="evidence" value="ECO:0007669"/>
    <property type="project" value="UniProtKB-EC"/>
</dbReference>
<feature type="region of interest" description="Disordered" evidence="6">
    <location>
        <begin position="351"/>
        <end position="382"/>
    </location>
</feature>
<dbReference type="GeneTree" id="ENSGT00940000160046"/>
<dbReference type="PANTHER" id="PTHR12181:SF62">
    <property type="entry name" value="PHOSPHATIDATE PHOSPHATASE LPIN3"/>
    <property type="match status" value="1"/>
</dbReference>
<dbReference type="InterPro" id="IPR031315">
    <property type="entry name" value="LNS2/PITP"/>
</dbReference>
<dbReference type="GO" id="GO:0019432">
    <property type="term" value="P:triglyceride biosynthetic process"/>
    <property type="evidence" value="ECO:0007669"/>
    <property type="project" value="TreeGrafter"/>
</dbReference>
<dbReference type="Pfam" id="PF04571">
    <property type="entry name" value="Lipin_N"/>
    <property type="match status" value="1"/>
</dbReference>
<sequence length="777" mass="86848">MNYVGQLAETVFVTVKELYRGLNPATLTGGIDVIVVRQPDGSLQCSPFHVRFGKLGVLRSKEKVVDIEINGDPVNLHMKLGDNGEAFFVEETESTEVCAEQSLTLKKHIYDILHVFEVRKHPLIWMCLFRPAFLHTSVPLHSPSKCPKLLNWQSYPRPFAAGRSVFFRFGLAQHSWFHFHCLSIVLLSSHHIFVSFSTVFYSRPASPKSDSELMKPQETLGPQMQWNWGGFPKVLLLDLVDTTLASPEPADLERTDSKEGDSGIEPCAEGLDEEEESPATAGLTSEGEAVIQSEEQPASVGLAIKTADSQDKKKGKRSHHLGPSDIYLDDLTNLDPEVAALYFPKSETESASRLGAELNPQSGNQSPQSVGSGNLDSGTDYMSDSTIDSLDVTMSLCGKVGSTSQINKEKFMEHIVSYQDFFKNPGIIDDPNLVICINSNTIEQLVKDKMPKKSGRWWFSWGRKDMNSGQVQIMLGVRSELYSSQAPSSDEEVARTVRTNSLTDAMATAQCITQMYRKSLRLTSEQIESLNLREGANKVVFSVTTQYQGTCRCEAAIYLWNWDDKIIISDIDGTITKSDALGHILPQLGKDWTHHGIAKLYHKIHQNGYKFLYCSARAIGMADITKGYLQWVNDKGTVLPKGPVLLAPSSLFSALHREVIEKKPEVFKITCLTDIKDLFYPDRQPFYAAFGNRTNDAYAYREVGVPETHIFTVNPKGELIQEKTKANKSSYAHLSELVDHVFPLITKNHSSSFDCPEFSHFSYWREPLPPVDLDSVI</sequence>
<feature type="compositionally biased region" description="Basic and acidic residues" evidence="6">
    <location>
        <begin position="251"/>
        <end position="261"/>
    </location>
</feature>
<feature type="compositionally biased region" description="Polar residues" evidence="6">
    <location>
        <begin position="359"/>
        <end position="382"/>
    </location>
</feature>
<dbReference type="AlphaFoldDB" id="A0AAY4ETF5"/>
<comment type="catalytic activity">
    <reaction evidence="1">
        <text>a 1,2-diacyl-sn-glycero-3-phosphate + H2O = a 1,2-diacyl-sn-glycerol + phosphate</text>
        <dbReference type="Rhea" id="RHEA:27429"/>
        <dbReference type="ChEBI" id="CHEBI:15377"/>
        <dbReference type="ChEBI" id="CHEBI:17815"/>
        <dbReference type="ChEBI" id="CHEBI:43474"/>
        <dbReference type="ChEBI" id="CHEBI:58608"/>
        <dbReference type="EC" id="3.1.3.4"/>
    </reaction>
    <physiologicalReaction direction="left-to-right" evidence="1">
        <dbReference type="Rhea" id="RHEA:27430"/>
    </physiologicalReaction>
</comment>
<dbReference type="GO" id="GO:0045944">
    <property type="term" value="P:positive regulation of transcription by RNA polymerase II"/>
    <property type="evidence" value="ECO:0007669"/>
    <property type="project" value="TreeGrafter"/>
</dbReference>
<reference evidence="8" key="3">
    <citation type="submission" date="2025-09" db="UniProtKB">
        <authorList>
            <consortium name="Ensembl"/>
        </authorList>
    </citation>
    <scope>IDENTIFICATION</scope>
</reference>
<feature type="region of interest" description="Disordered" evidence="6">
    <location>
        <begin position="247"/>
        <end position="288"/>
    </location>
</feature>
<keyword evidence="5" id="KW-0378">Hydrolase</keyword>
<dbReference type="InterPro" id="IPR036412">
    <property type="entry name" value="HAD-like_sf"/>
</dbReference>
<dbReference type="Proteomes" id="UP000694580">
    <property type="component" value="Chromosome 12"/>
</dbReference>
<evidence type="ECO:0000256" key="1">
    <source>
        <dbReference type="ARBA" id="ARBA00001180"/>
    </source>
</evidence>
<evidence type="ECO:0000256" key="6">
    <source>
        <dbReference type="SAM" id="MobiDB-lite"/>
    </source>
</evidence>
<evidence type="ECO:0000313" key="9">
    <source>
        <dbReference type="Proteomes" id="UP000694580"/>
    </source>
</evidence>
<evidence type="ECO:0000256" key="4">
    <source>
        <dbReference type="ARBA" id="ARBA00012638"/>
    </source>
</evidence>
<dbReference type="Pfam" id="PF16876">
    <property type="entry name" value="Lipin_mid"/>
    <property type="match status" value="1"/>
</dbReference>
<dbReference type="InterPro" id="IPR026058">
    <property type="entry name" value="LIPIN"/>
</dbReference>
<reference evidence="8 9" key="1">
    <citation type="submission" date="2020-06" db="EMBL/GenBank/DDBJ databases">
        <authorList>
            <consortium name="Wellcome Sanger Institute Data Sharing"/>
        </authorList>
    </citation>
    <scope>NUCLEOTIDE SEQUENCE [LARGE SCALE GENOMIC DNA]</scope>
</reference>
<dbReference type="InterPro" id="IPR013209">
    <property type="entry name" value="LNS2"/>
</dbReference>
<dbReference type="InterPro" id="IPR007651">
    <property type="entry name" value="Lipin_N"/>
</dbReference>
<accession>A0AAY4ETF5</accession>
<evidence type="ECO:0000256" key="3">
    <source>
        <dbReference type="ARBA" id="ARBA00005476"/>
    </source>
</evidence>
<protein>
    <recommendedName>
        <fullName evidence="4">phosphatidate phosphatase</fullName>
        <ecNumber evidence="4">3.1.3.4</ecNumber>
    </recommendedName>
</protein>
<evidence type="ECO:0000256" key="2">
    <source>
        <dbReference type="ARBA" id="ARBA00001946"/>
    </source>
</evidence>
<organism evidence="8 9">
    <name type="scientific">Denticeps clupeoides</name>
    <name type="common">denticle herring</name>
    <dbReference type="NCBI Taxonomy" id="299321"/>
    <lineage>
        <taxon>Eukaryota</taxon>
        <taxon>Metazoa</taxon>
        <taxon>Chordata</taxon>
        <taxon>Craniata</taxon>
        <taxon>Vertebrata</taxon>
        <taxon>Euteleostomi</taxon>
        <taxon>Actinopterygii</taxon>
        <taxon>Neopterygii</taxon>
        <taxon>Teleostei</taxon>
        <taxon>Clupei</taxon>
        <taxon>Clupeiformes</taxon>
        <taxon>Denticipitoidei</taxon>
        <taxon>Denticipitidae</taxon>
        <taxon>Denticeps</taxon>
    </lineage>
</organism>
<evidence type="ECO:0000256" key="5">
    <source>
        <dbReference type="ARBA" id="ARBA00022801"/>
    </source>
</evidence>
<dbReference type="Ensembl" id="ENSDCDT00010071264.1">
    <property type="protein sequence ID" value="ENSDCDP00010060516.1"/>
    <property type="gene ID" value="ENSDCDG00010033591.1"/>
</dbReference>
<dbReference type="GO" id="GO:0032869">
    <property type="term" value="P:cellular response to insulin stimulus"/>
    <property type="evidence" value="ECO:0007669"/>
    <property type="project" value="TreeGrafter"/>
</dbReference>
<dbReference type="EC" id="3.1.3.4" evidence="4"/>
<dbReference type="Pfam" id="PF08235">
    <property type="entry name" value="LNS2"/>
    <property type="match status" value="1"/>
</dbReference>
<evidence type="ECO:0000259" key="7">
    <source>
        <dbReference type="SMART" id="SM00775"/>
    </source>
</evidence>
<comment type="cofactor">
    <cofactor evidence="2">
        <name>Mg(2+)</name>
        <dbReference type="ChEBI" id="CHEBI:18420"/>
    </cofactor>
</comment>
<feature type="region of interest" description="Disordered" evidence="6">
    <location>
        <begin position="306"/>
        <end position="329"/>
    </location>
</feature>
<dbReference type="SMART" id="SM00775">
    <property type="entry name" value="LNS2"/>
    <property type="match status" value="1"/>
</dbReference>
<gene>
    <name evidence="8" type="primary">zgc:123305</name>
</gene>
<evidence type="ECO:0000313" key="8">
    <source>
        <dbReference type="Ensembl" id="ENSDCDP00010060516.1"/>
    </source>
</evidence>
<feature type="domain" description="LNS2/PITP" evidence="7">
    <location>
        <begin position="566"/>
        <end position="722"/>
    </location>
</feature>
<keyword evidence="9" id="KW-1185">Reference proteome</keyword>
<name>A0AAY4ETF5_9TELE</name>
<proteinExistence type="inferred from homology"/>
<dbReference type="InterPro" id="IPR031703">
    <property type="entry name" value="Lipin_mid"/>
</dbReference>
<dbReference type="GO" id="GO:0009062">
    <property type="term" value="P:fatty acid catabolic process"/>
    <property type="evidence" value="ECO:0007669"/>
    <property type="project" value="TreeGrafter"/>
</dbReference>
<dbReference type="PANTHER" id="PTHR12181">
    <property type="entry name" value="LIPIN"/>
    <property type="match status" value="1"/>
</dbReference>
<dbReference type="GO" id="GO:0005634">
    <property type="term" value="C:nucleus"/>
    <property type="evidence" value="ECO:0007669"/>
    <property type="project" value="TreeGrafter"/>
</dbReference>
<dbReference type="SUPFAM" id="SSF56784">
    <property type="entry name" value="HAD-like"/>
    <property type="match status" value="1"/>
</dbReference>
<reference evidence="8" key="2">
    <citation type="submission" date="2025-08" db="UniProtKB">
        <authorList>
            <consortium name="Ensembl"/>
        </authorList>
    </citation>
    <scope>IDENTIFICATION</scope>
</reference>
<dbReference type="GO" id="GO:0003713">
    <property type="term" value="F:transcription coactivator activity"/>
    <property type="evidence" value="ECO:0007669"/>
    <property type="project" value="TreeGrafter"/>
</dbReference>